<dbReference type="CDD" id="cd06131">
    <property type="entry name" value="DNA_pol_III_epsilon_Ecoli_like"/>
    <property type="match status" value="1"/>
</dbReference>
<accession>A0ABW4R2Y0</accession>
<dbReference type="Gene3D" id="3.30.420.10">
    <property type="entry name" value="Ribonuclease H-like superfamily/Ribonuclease H"/>
    <property type="match status" value="1"/>
</dbReference>
<comment type="cofactor">
    <cofactor evidence="2 17">
        <name>Mg(2+)</name>
        <dbReference type="ChEBI" id="CHEBI:18420"/>
    </cofactor>
</comment>
<dbReference type="NCBIfam" id="TIGR01406">
    <property type="entry name" value="dnaQ_proteo"/>
    <property type="match status" value="1"/>
</dbReference>
<comment type="function">
    <text evidence="15 17">DNA polymerase III is a complex, multichain enzyme responsible for most of the replicative synthesis in bacteria. The epsilon subunit contain the editing function and is a proofreading 3'-5' exonuclease.</text>
</comment>
<proteinExistence type="predicted"/>
<evidence type="ECO:0000256" key="3">
    <source>
        <dbReference type="ARBA" id="ARBA00012417"/>
    </source>
</evidence>
<evidence type="ECO:0000256" key="14">
    <source>
        <dbReference type="ARBA" id="ARBA00023211"/>
    </source>
</evidence>
<evidence type="ECO:0000256" key="7">
    <source>
        <dbReference type="ARBA" id="ARBA00022705"/>
    </source>
</evidence>
<evidence type="ECO:0000256" key="1">
    <source>
        <dbReference type="ARBA" id="ARBA00001936"/>
    </source>
</evidence>
<keyword evidence="9 17" id="KW-0479">Metal-binding</keyword>
<dbReference type="GO" id="GO:0003887">
    <property type="term" value="F:DNA-directed DNA polymerase activity"/>
    <property type="evidence" value="ECO:0007669"/>
    <property type="project" value="UniProtKB-EC"/>
</dbReference>
<dbReference type="SMART" id="SM00479">
    <property type="entry name" value="EXOIII"/>
    <property type="match status" value="1"/>
</dbReference>
<dbReference type="EMBL" id="JBHUEN010000006">
    <property type="protein sequence ID" value="MFD1880540.1"/>
    <property type="molecule type" value="Genomic_DNA"/>
</dbReference>
<protein>
    <recommendedName>
        <fullName evidence="4 17">DNA polymerase III subunit epsilon</fullName>
        <ecNumber evidence="3 17">2.7.7.7</ecNumber>
    </recommendedName>
</protein>
<dbReference type="PANTHER" id="PTHR30231:SF41">
    <property type="entry name" value="DNA POLYMERASE III SUBUNIT EPSILON"/>
    <property type="match status" value="1"/>
</dbReference>
<keyword evidence="21" id="KW-1185">Reference proteome</keyword>
<evidence type="ECO:0000256" key="10">
    <source>
        <dbReference type="ARBA" id="ARBA00022801"/>
    </source>
</evidence>
<evidence type="ECO:0000256" key="11">
    <source>
        <dbReference type="ARBA" id="ARBA00022839"/>
    </source>
</evidence>
<evidence type="ECO:0000256" key="16">
    <source>
        <dbReference type="ARBA" id="ARBA00049244"/>
    </source>
</evidence>
<dbReference type="Proteomes" id="UP001597213">
    <property type="component" value="Unassembled WGS sequence"/>
</dbReference>
<evidence type="ECO:0000256" key="15">
    <source>
        <dbReference type="ARBA" id="ARBA00025483"/>
    </source>
</evidence>
<reference evidence="21" key="1">
    <citation type="journal article" date="2019" name="Int. J. Syst. Evol. Microbiol.">
        <title>The Global Catalogue of Microorganisms (GCM) 10K type strain sequencing project: providing services to taxonomists for standard genome sequencing and annotation.</title>
        <authorList>
            <consortium name="The Broad Institute Genomics Platform"/>
            <consortium name="The Broad Institute Genome Sequencing Center for Infectious Disease"/>
            <person name="Wu L."/>
            <person name="Ma J."/>
        </authorList>
    </citation>
    <scope>NUCLEOTIDE SEQUENCE [LARGE SCALE GENOMIC DNA]</scope>
    <source>
        <strain evidence="21">CCUG 56029</strain>
    </source>
</reference>
<evidence type="ECO:0000256" key="6">
    <source>
        <dbReference type="ARBA" id="ARBA00022695"/>
    </source>
</evidence>
<dbReference type="NCBIfam" id="TIGR00573">
    <property type="entry name" value="dnaq"/>
    <property type="match status" value="1"/>
</dbReference>
<dbReference type="InterPro" id="IPR013520">
    <property type="entry name" value="Ribonucl_H"/>
</dbReference>
<evidence type="ECO:0000256" key="2">
    <source>
        <dbReference type="ARBA" id="ARBA00001946"/>
    </source>
</evidence>
<comment type="catalytic activity">
    <reaction evidence="16 17">
        <text>DNA(n) + a 2'-deoxyribonucleoside 5'-triphosphate = DNA(n+1) + diphosphate</text>
        <dbReference type="Rhea" id="RHEA:22508"/>
        <dbReference type="Rhea" id="RHEA-COMP:17339"/>
        <dbReference type="Rhea" id="RHEA-COMP:17340"/>
        <dbReference type="ChEBI" id="CHEBI:33019"/>
        <dbReference type="ChEBI" id="CHEBI:61560"/>
        <dbReference type="ChEBI" id="CHEBI:173112"/>
        <dbReference type="EC" id="2.7.7.7"/>
    </reaction>
</comment>
<dbReference type="PANTHER" id="PTHR30231">
    <property type="entry name" value="DNA POLYMERASE III SUBUNIT EPSILON"/>
    <property type="match status" value="1"/>
</dbReference>
<comment type="caution">
    <text evidence="20">The sequence shown here is derived from an EMBL/GenBank/DDBJ whole genome shotgun (WGS) entry which is preliminary data.</text>
</comment>
<dbReference type="InterPro" id="IPR006309">
    <property type="entry name" value="DnaQ_proteo"/>
</dbReference>
<keyword evidence="14 17" id="KW-0464">Manganese</keyword>
<evidence type="ECO:0000259" key="19">
    <source>
        <dbReference type="SMART" id="SM00479"/>
    </source>
</evidence>
<dbReference type="NCBIfam" id="NF004316">
    <property type="entry name" value="PRK05711.1"/>
    <property type="match status" value="1"/>
</dbReference>
<keyword evidence="8 17" id="KW-0540">Nuclease</keyword>
<keyword evidence="6 17" id="KW-0548">Nucleotidyltransferase</keyword>
<feature type="domain" description="Exonuclease" evidence="19">
    <location>
        <begin position="2"/>
        <end position="173"/>
    </location>
</feature>
<dbReference type="InterPro" id="IPR006054">
    <property type="entry name" value="DnaQ"/>
</dbReference>
<evidence type="ECO:0000313" key="20">
    <source>
        <dbReference type="EMBL" id="MFD1880540.1"/>
    </source>
</evidence>
<evidence type="ECO:0000256" key="18">
    <source>
        <dbReference type="SAM" id="MobiDB-lite"/>
    </source>
</evidence>
<keyword evidence="7 17" id="KW-0235">DNA replication</keyword>
<evidence type="ECO:0000256" key="5">
    <source>
        <dbReference type="ARBA" id="ARBA00022679"/>
    </source>
</evidence>
<evidence type="ECO:0000256" key="9">
    <source>
        <dbReference type="ARBA" id="ARBA00022723"/>
    </source>
</evidence>
<evidence type="ECO:0000256" key="8">
    <source>
        <dbReference type="ARBA" id="ARBA00022722"/>
    </source>
</evidence>
<name>A0ABW4R2Y0_9RHOB</name>
<keyword evidence="13 17" id="KW-0239">DNA-directed DNA polymerase</keyword>
<organism evidence="20 21">
    <name type="scientific">Paracoccus pacificus</name>
    <dbReference type="NCBI Taxonomy" id="1463598"/>
    <lineage>
        <taxon>Bacteria</taxon>
        <taxon>Pseudomonadati</taxon>
        <taxon>Pseudomonadota</taxon>
        <taxon>Alphaproteobacteria</taxon>
        <taxon>Rhodobacterales</taxon>
        <taxon>Paracoccaceae</taxon>
        <taxon>Paracoccus</taxon>
    </lineage>
</organism>
<comment type="cofactor">
    <cofactor evidence="1 17">
        <name>Mn(2+)</name>
        <dbReference type="ChEBI" id="CHEBI:29035"/>
    </cofactor>
</comment>
<keyword evidence="12 17" id="KW-0460">Magnesium</keyword>
<evidence type="ECO:0000256" key="17">
    <source>
        <dbReference type="RuleBase" id="RU364087"/>
    </source>
</evidence>
<evidence type="ECO:0000313" key="21">
    <source>
        <dbReference type="Proteomes" id="UP001597213"/>
    </source>
</evidence>
<comment type="subunit">
    <text evidence="17">DNA polymerase III contains a core (composed of alpha, epsilon and theta chains) that associates with a tau subunit. This core dimerizes to form the POLIII' complex. PolIII' associates with the gamma complex (composed of gamma, delta, delta', psi and chi chains) and with the beta chain to form the complete DNA polymerase III complex.</text>
</comment>
<dbReference type="EC" id="2.7.7.7" evidence="3 17"/>
<evidence type="ECO:0000256" key="12">
    <source>
        <dbReference type="ARBA" id="ARBA00022842"/>
    </source>
</evidence>
<keyword evidence="10 17" id="KW-0378">Hydrolase</keyword>
<feature type="region of interest" description="Disordered" evidence="18">
    <location>
        <begin position="182"/>
        <end position="206"/>
    </location>
</feature>
<dbReference type="RefSeq" id="WP_379140048.1">
    <property type="nucleotide sequence ID" value="NZ_JBHUEN010000006.1"/>
</dbReference>
<keyword evidence="5 17" id="KW-0808">Transferase</keyword>
<gene>
    <name evidence="17 20" type="primary">dnaQ</name>
    <name evidence="20" type="ORF">ACFSCT_02275</name>
</gene>
<evidence type="ECO:0000256" key="13">
    <source>
        <dbReference type="ARBA" id="ARBA00022932"/>
    </source>
</evidence>
<dbReference type="InterPro" id="IPR036397">
    <property type="entry name" value="RNaseH_sf"/>
</dbReference>
<evidence type="ECO:0000256" key="4">
    <source>
        <dbReference type="ARBA" id="ARBA00020352"/>
    </source>
</evidence>
<dbReference type="InterPro" id="IPR012337">
    <property type="entry name" value="RNaseH-like_sf"/>
</dbReference>
<keyword evidence="11 17" id="KW-0269">Exonuclease</keyword>
<dbReference type="Pfam" id="PF00929">
    <property type="entry name" value="RNase_T"/>
    <property type="match status" value="1"/>
</dbReference>
<dbReference type="SUPFAM" id="SSF53098">
    <property type="entry name" value="Ribonuclease H-like"/>
    <property type="match status" value="1"/>
</dbReference>
<sequence>MREIVMDTETTGLDPMTGDRIVEIGAVELINHLPTDNTFHRYLNPQRDMPAEAFAVHGLSAEFLADKPLFADVVDEFMAFVGNDAPLIIHNASFDMKFLNAELARIKRPQLPDARALDTLLLARRKFPGAPSSLDALCRRFGIDNSGRDLHGALLDSRLLAEVYLELIGGRQPDLVLVPAETRKSRETTGPTPAQGNAVLPRGKRPVPLAPRLTEAEAEAHRAFVEGLGPDAIWLKYVDQSGQ</sequence>